<dbReference type="PROSITE" id="PS00829">
    <property type="entry name" value="GREAB_1"/>
    <property type="match status" value="1"/>
</dbReference>
<dbReference type="KEGG" id="bsol:FSW04_22770"/>
<dbReference type="NCBIfam" id="NF001263">
    <property type="entry name" value="PRK00226.1-4"/>
    <property type="match status" value="1"/>
</dbReference>
<evidence type="ECO:0000256" key="5">
    <source>
        <dbReference type="ARBA" id="ARBA00023163"/>
    </source>
</evidence>
<comment type="similarity">
    <text evidence="1 8 9">Belongs to the GreA/GreB family.</text>
</comment>
<evidence type="ECO:0000256" key="2">
    <source>
        <dbReference type="ARBA" id="ARBA00013729"/>
    </source>
</evidence>
<keyword evidence="12" id="KW-0251">Elongation factor</keyword>
<dbReference type="PANTHER" id="PTHR30437">
    <property type="entry name" value="TRANSCRIPTION ELONGATION FACTOR GREA"/>
    <property type="match status" value="1"/>
</dbReference>
<dbReference type="GO" id="GO:0003746">
    <property type="term" value="F:translation elongation factor activity"/>
    <property type="evidence" value="ECO:0007669"/>
    <property type="project" value="UniProtKB-KW"/>
</dbReference>
<evidence type="ECO:0000313" key="13">
    <source>
        <dbReference type="Proteomes" id="UP000321805"/>
    </source>
</evidence>
<dbReference type="SUPFAM" id="SSF46557">
    <property type="entry name" value="GreA transcript cleavage protein, N-terminal domain"/>
    <property type="match status" value="1"/>
</dbReference>
<dbReference type="AlphaFoldDB" id="A0A5B8UAC4"/>
<keyword evidence="4 8" id="KW-0238">DNA-binding</keyword>
<feature type="domain" description="Transcription elongation factor GreA/GreB C-terminal" evidence="10">
    <location>
        <begin position="82"/>
        <end position="156"/>
    </location>
</feature>
<keyword evidence="12" id="KW-0648">Protein biosynthesis</keyword>
<evidence type="ECO:0000313" key="12">
    <source>
        <dbReference type="EMBL" id="QEC50116.1"/>
    </source>
</evidence>
<dbReference type="InterPro" id="IPR006359">
    <property type="entry name" value="Tscrpt_elong_fac_GreA"/>
</dbReference>
<evidence type="ECO:0000256" key="6">
    <source>
        <dbReference type="ARBA" id="ARBA00024916"/>
    </source>
</evidence>
<organism evidence="12 13">
    <name type="scientific">Baekduia soli</name>
    <dbReference type="NCBI Taxonomy" id="496014"/>
    <lineage>
        <taxon>Bacteria</taxon>
        <taxon>Bacillati</taxon>
        <taxon>Actinomycetota</taxon>
        <taxon>Thermoleophilia</taxon>
        <taxon>Solirubrobacterales</taxon>
        <taxon>Baekduiaceae</taxon>
        <taxon>Baekduia</taxon>
    </lineage>
</organism>
<dbReference type="GO" id="GO:0006354">
    <property type="term" value="P:DNA-templated transcription elongation"/>
    <property type="evidence" value="ECO:0007669"/>
    <property type="project" value="TreeGrafter"/>
</dbReference>
<feature type="domain" description="Transcription elongation factor GreA/GreB N-terminal" evidence="11">
    <location>
        <begin position="5"/>
        <end position="75"/>
    </location>
</feature>
<dbReference type="Gene3D" id="3.10.50.30">
    <property type="entry name" value="Transcription elongation factor, GreA/GreB, C-terminal domain"/>
    <property type="match status" value="1"/>
</dbReference>
<dbReference type="SUPFAM" id="SSF54534">
    <property type="entry name" value="FKBP-like"/>
    <property type="match status" value="1"/>
</dbReference>
<dbReference type="InterPro" id="IPR036805">
    <property type="entry name" value="Tscrpt_elong_fac_GreA/B_N_sf"/>
</dbReference>
<feature type="coiled-coil region" evidence="8">
    <location>
        <begin position="12"/>
        <end position="69"/>
    </location>
</feature>
<dbReference type="EMBL" id="CP042430">
    <property type="protein sequence ID" value="QEC50116.1"/>
    <property type="molecule type" value="Genomic_DNA"/>
</dbReference>
<evidence type="ECO:0000259" key="10">
    <source>
        <dbReference type="Pfam" id="PF01272"/>
    </source>
</evidence>
<dbReference type="PIRSF" id="PIRSF006092">
    <property type="entry name" value="GreA_GreB"/>
    <property type="match status" value="1"/>
</dbReference>
<evidence type="ECO:0000256" key="3">
    <source>
        <dbReference type="ARBA" id="ARBA00023015"/>
    </source>
</evidence>
<name>A0A5B8UAC4_9ACTN</name>
<sequence>MPRDVILTPEGLVKLKEELAHLQTDRRREVAERIKEAREFGDISENSEYDDAKNEQAMLEAKIAQFEERIRAATVVNPEDLTNDVVGVGSTVHVKDEKTGKSQKFTIVGSAEVSPGENKISNESPVGRAVLGHKRNDVVSVQVPKGPARKLKITKIDVGL</sequence>
<dbReference type="GO" id="GO:0032784">
    <property type="term" value="P:regulation of DNA-templated transcription elongation"/>
    <property type="evidence" value="ECO:0007669"/>
    <property type="project" value="UniProtKB-UniRule"/>
</dbReference>
<dbReference type="PROSITE" id="PS00830">
    <property type="entry name" value="GREAB_2"/>
    <property type="match status" value="1"/>
</dbReference>
<evidence type="ECO:0000256" key="4">
    <source>
        <dbReference type="ARBA" id="ARBA00023125"/>
    </source>
</evidence>
<dbReference type="InterPro" id="IPR023459">
    <property type="entry name" value="Tscrpt_elong_fac_GreA/B_fam"/>
</dbReference>
<evidence type="ECO:0000256" key="8">
    <source>
        <dbReference type="HAMAP-Rule" id="MF_00105"/>
    </source>
</evidence>
<dbReference type="FunFam" id="3.10.50.30:FF:000001">
    <property type="entry name" value="Transcription elongation factor GreA"/>
    <property type="match status" value="1"/>
</dbReference>
<dbReference type="NCBIfam" id="TIGR01462">
    <property type="entry name" value="greA"/>
    <property type="match status" value="1"/>
</dbReference>
<reference evidence="12 13" key="1">
    <citation type="journal article" date="2018" name="J. Microbiol.">
        <title>Baekduia soli gen. nov., sp. nov., a novel bacterium isolated from the soil of Baekdu Mountain and proposal of a novel family name, Baekduiaceae fam. nov.</title>
        <authorList>
            <person name="An D.S."/>
            <person name="Siddiqi M.Z."/>
            <person name="Kim K.H."/>
            <person name="Yu H.S."/>
            <person name="Im W.T."/>
        </authorList>
    </citation>
    <scope>NUCLEOTIDE SEQUENCE [LARGE SCALE GENOMIC DNA]</scope>
    <source>
        <strain evidence="12 13">BR7-21</strain>
    </source>
</reference>
<keyword evidence="5 8" id="KW-0804">Transcription</keyword>
<dbReference type="GO" id="GO:0003677">
    <property type="term" value="F:DNA binding"/>
    <property type="evidence" value="ECO:0007669"/>
    <property type="project" value="UniProtKB-UniRule"/>
</dbReference>
<dbReference type="FunFam" id="1.10.287.180:FF:000001">
    <property type="entry name" value="Transcription elongation factor GreA"/>
    <property type="match status" value="1"/>
</dbReference>
<gene>
    <name evidence="8 12" type="primary">greA</name>
    <name evidence="12" type="ORF">FSW04_22770</name>
</gene>
<dbReference type="InterPro" id="IPR028624">
    <property type="entry name" value="Tscrpt_elong_fac_GreA/B"/>
</dbReference>
<dbReference type="Gene3D" id="1.10.287.180">
    <property type="entry name" value="Transcription elongation factor, GreA/GreB, N-terminal domain"/>
    <property type="match status" value="1"/>
</dbReference>
<proteinExistence type="inferred from homology"/>
<comment type="function">
    <text evidence="6 8 9">Necessary for efficient RNA polymerase transcription elongation past template-encoded arresting sites. The arresting sites in DNA have the property of trapping a certain fraction of elongating RNA polymerases that pass through, resulting in locked ternary complexes. Cleavage of the nascent transcript by cleavage factors such as GreA or GreB allows the resumption of elongation from the new 3'terminus. GreA releases sequences of 2 to 3 nucleotides.</text>
</comment>
<dbReference type="GO" id="GO:0070063">
    <property type="term" value="F:RNA polymerase binding"/>
    <property type="evidence" value="ECO:0007669"/>
    <property type="project" value="InterPro"/>
</dbReference>
<keyword evidence="8" id="KW-0175">Coiled coil</keyword>
<dbReference type="Pfam" id="PF01272">
    <property type="entry name" value="GreA_GreB"/>
    <property type="match status" value="1"/>
</dbReference>
<evidence type="ECO:0000256" key="1">
    <source>
        <dbReference type="ARBA" id="ARBA00008213"/>
    </source>
</evidence>
<dbReference type="Pfam" id="PF03449">
    <property type="entry name" value="GreA_GreB_N"/>
    <property type="match status" value="1"/>
</dbReference>
<keyword evidence="3 8" id="KW-0805">Transcription regulation</keyword>
<evidence type="ECO:0000259" key="11">
    <source>
        <dbReference type="Pfam" id="PF03449"/>
    </source>
</evidence>
<accession>A0A5B8UAC4</accession>
<dbReference type="Proteomes" id="UP000321805">
    <property type="component" value="Chromosome"/>
</dbReference>
<evidence type="ECO:0000256" key="9">
    <source>
        <dbReference type="RuleBase" id="RU000556"/>
    </source>
</evidence>
<dbReference type="InterPro" id="IPR001437">
    <property type="entry name" value="Tscrpt_elong_fac_GreA/B_C"/>
</dbReference>
<evidence type="ECO:0000256" key="7">
    <source>
        <dbReference type="ARBA" id="ARBA00030776"/>
    </source>
</evidence>
<dbReference type="OrthoDB" id="9797227at2"/>
<dbReference type="InterPro" id="IPR022691">
    <property type="entry name" value="Tscrpt_elong_fac_GreA/B_N"/>
</dbReference>
<dbReference type="InterPro" id="IPR036953">
    <property type="entry name" value="GreA/GreB_C_sf"/>
</dbReference>
<dbReference type="RefSeq" id="WP_146922479.1">
    <property type="nucleotide sequence ID" value="NZ_CP042430.1"/>
</dbReference>
<dbReference type="PANTHER" id="PTHR30437:SF4">
    <property type="entry name" value="TRANSCRIPTION ELONGATION FACTOR GREA"/>
    <property type="match status" value="1"/>
</dbReference>
<protein>
    <recommendedName>
        <fullName evidence="2 8">Transcription elongation factor GreA</fullName>
    </recommendedName>
    <alternativeName>
        <fullName evidence="7 8">Transcript cleavage factor GreA</fullName>
    </alternativeName>
</protein>
<keyword evidence="13" id="KW-1185">Reference proteome</keyword>
<dbReference type="InterPro" id="IPR018151">
    <property type="entry name" value="TF_GreA/GreB_CS"/>
</dbReference>
<dbReference type="HAMAP" id="MF_00105">
    <property type="entry name" value="GreA_GreB"/>
    <property type="match status" value="1"/>
</dbReference>